<dbReference type="PANTHER" id="PTHR43792:SF8">
    <property type="entry name" value="[RIBOSOMAL PROTEIN US5]-ALANINE N-ACETYLTRANSFERASE"/>
    <property type="match status" value="1"/>
</dbReference>
<proteinExistence type="inferred from homology"/>
<dbReference type="GO" id="GO:0008999">
    <property type="term" value="F:protein-N-terminal-alanine acetyltransferase activity"/>
    <property type="evidence" value="ECO:0007669"/>
    <property type="project" value="TreeGrafter"/>
</dbReference>
<organism evidence="5 6">
    <name type="scientific">Paenibacillus glucanolyticus</name>
    <dbReference type="NCBI Taxonomy" id="59843"/>
    <lineage>
        <taxon>Bacteria</taxon>
        <taxon>Bacillati</taxon>
        <taxon>Bacillota</taxon>
        <taxon>Bacilli</taxon>
        <taxon>Bacillales</taxon>
        <taxon>Paenibacillaceae</taxon>
        <taxon>Paenibacillus</taxon>
    </lineage>
</organism>
<dbReference type="Gene3D" id="3.40.630.30">
    <property type="match status" value="1"/>
</dbReference>
<dbReference type="InterPro" id="IPR006175">
    <property type="entry name" value="YjgF/YER057c/UK114"/>
</dbReference>
<dbReference type="InterPro" id="IPR035959">
    <property type="entry name" value="RutC-like_sf"/>
</dbReference>
<dbReference type="PANTHER" id="PTHR43792">
    <property type="entry name" value="GNAT FAMILY, PUTATIVE (AFU_ORTHOLOGUE AFUA_3G00765)-RELATED-RELATED"/>
    <property type="match status" value="1"/>
</dbReference>
<dbReference type="AlphaFoldDB" id="A0A163JSG7"/>
<reference evidence="5" key="1">
    <citation type="journal article" date="2016" name="Genome Announc.">
        <title>Draft genomes of two strains of Paenibacillus glucanolyticus with capability to degrade lignocellulose.</title>
        <authorList>
            <person name="Mathews S.L."/>
            <person name="Pawlak J."/>
            <person name="Grunden A.M."/>
        </authorList>
    </citation>
    <scope>NUCLEOTIDE SEQUENCE [LARGE SCALE GENOMIC DNA]</scope>
    <source>
        <strain evidence="5">SLM1</strain>
    </source>
</reference>
<evidence type="ECO:0000256" key="1">
    <source>
        <dbReference type="ARBA" id="ARBA00022679"/>
    </source>
</evidence>
<accession>A0A163JSG7</accession>
<dbReference type="GO" id="GO:0005737">
    <property type="term" value="C:cytoplasm"/>
    <property type="evidence" value="ECO:0007669"/>
    <property type="project" value="TreeGrafter"/>
</dbReference>
<evidence type="ECO:0000256" key="2">
    <source>
        <dbReference type="ARBA" id="ARBA00023315"/>
    </source>
</evidence>
<dbReference type="RefSeq" id="WP_006208015.1">
    <property type="nucleotide sequence ID" value="NZ_CP147845.1"/>
</dbReference>
<comment type="caution">
    <text evidence="5">The sequence shown here is derived from an EMBL/GenBank/DDBJ whole genome shotgun (WGS) entry which is preliminary data.</text>
</comment>
<feature type="domain" description="N-acetyltransferase" evidence="4">
    <location>
        <begin position="8"/>
        <end position="174"/>
    </location>
</feature>
<keyword evidence="1 5" id="KW-0808">Transferase</keyword>
<evidence type="ECO:0000313" key="6">
    <source>
        <dbReference type="Proteomes" id="UP000076796"/>
    </source>
</evidence>
<dbReference type="CDD" id="cd00448">
    <property type="entry name" value="YjgF_YER057c_UK114_family"/>
    <property type="match status" value="1"/>
</dbReference>
<evidence type="ECO:0000259" key="4">
    <source>
        <dbReference type="PROSITE" id="PS51186"/>
    </source>
</evidence>
<evidence type="ECO:0000256" key="3">
    <source>
        <dbReference type="ARBA" id="ARBA00038502"/>
    </source>
</evidence>
<comment type="similarity">
    <text evidence="3">Belongs to the acetyltransferase family. RimJ subfamily.</text>
</comment>
<dbReference type="Proteomes" id="UP000076796">
    <property type="component" value="Unassembled WGS sequence"/>
</dbReference>
<dbReference type="InterPro" id="IPR016181">
    <property type="entry name" value="Acyl_CoA_acyltransferase"/>
</dbReference>
<dbReference type="InterPro" id="IPR051531">
    <property type="entry name" value="N-acetyltransferase"/>
</dbReference>
<dbReference type="EMBL" id="LWMH01000001">
    <property type="protein sequence ID" value="KZS46773.1"/>
    <property type="molecule type" value="Genomic_DNA"/>
</dbReference>
<sequence length="313" mass="35540">MLLQGKQIYVKPVEESDADALLKLEVENRDFFQRFTGLREEAFYTRQGQLERIQEALESSKGDQGYLYVIGLRDTEEVIGEIMLTEVVRWNLQSCWIGYFLDQRHNGKGYMTEAVQLVVKHAFQELKFHRIEAGVMPHNLGSIKVLCKAGFHQEGIARKNVNINGQWEDHQTLAILNEEDHRSQSQVQRYNPSVIAPPIGPYTHVTKVPKGAELLVLSGQVGTDMEGGLPDDMKEQVENTLANIQRLLAAEALSADHIVKINIWAAQQVDWVHFHQVWEKFHGGKAPAMTMAYVPALAMPSIQVEIEVWAAKW</sequence>
<dbReference type="GeneID" id="97557876"/>
<dbReference type="STRING" id="59843.A3958_12575"/>
<protein>
    <submittedName>
        <fullName evidence="5">Acetyltransferase</fullName>
    </submittedName>
</protein>
<dbReference type="Pfam" id="PF01042">
    <property type="entry name" value="Ribonuc_L-PSP"/>
    <property type="match status" value="1"/>
</dbReference>
<gene>
    <name evidence="5" type="ORF">AWU65_12995</name>
</gene>
<dbReference type="PROSITE" id="PS51186">
    <property type="entry name" value="GNAT"/>
    <property type="match status" value="1"/>
</dbReference>
<keyword evidence="2" id="KW-0012">Acyltransferase</keyword>
<dbReference type="Gene3D" id="3.30.1330.40">
    <property type="entry name" value="RutC-like"/>
    <property type="match status" value="1"/>
</dbReference>
<dbReference type="OrthoDB" id="9795206at2"/>
<dbReference type="InterPro" id="IPR000182">
    <property type="entry name" value="GNAT_dom"/>
</dbReference>
<keyword evidence="6" id="KW-1185">Reference proteome</keyword>
<dbReference type="SUPFAM" id="SSF55729">
    <property type="entry name" value="Acyl-CoA N-acyltransferases (Nat)"/>
    <property type="match status" value="1"/>
</dbReference>
<dbReference type="SUPFAM" id="SSF55298">
    <property type="entry name" value="YjgF-like"/>
    <property type="match status" value="1"/>
</dbReference>
<evidence type="ECO:0000313" key="5">
    <source>
        <dbReference type="EMBL" id="KZS46773.1"/>
    </source>
</evidence>
<dbReference type="Pfam" id="PF13302">
    <property type="entry name" value="Acetyltransf_3"/>
    <property type="match status" value="1"/>
</dbReference>
<name>A0A163JSG7_9BACL</name>